<dbReference type="PANTHER" id="PTHR42755:SF1">
    <property type="entry name" value="3-DEOXY-D-MANNO-OCTULOSONIC ACID TRANSFERASE, MITOCHONDRIAL-RELATED"/>
    <property type="match status" value="1"/>
</dbReference>
<keyword evidence="11" id="KW-1185">Reference proteome</keyword>
<dbReference type="EC" id="2.4.99.12" evidence="2 8"/>
<evidence type="ECO:0000313" key="10">
    <source>
        <dbReference type="EMBL" id="REH56637.1"/>
    </source>
</evidence>
<feature type="active site" description="Proton acceptor" evidence="7">
    <location>
        <position position="59"/>
    </location>
</feature>
<keyword evidence="8" id="KW-0812">Transmembrane</keyword>
<evidence type="ECO:0000256" key="3">
    <source>
        <dbReference type="ARBA" id="ARBA00019077"/>
    </source>
</evidence>
<evidence type="ECO:0000259" key="9">
    <source>
        <dbReference type="Pfam" id="PF04413"/>
    </source>
</evidence>
<keyword evidence="8" id="KW-1003">Cell membrane</keyword>
<comment type="caution">
    <text evidence="10">The sequence shown here is derived from an EMBL/GenBank/DDBJ whole genome shotgun (WGS) entry which is preliminary data.</text>
</comment>
<feature type="domain" description="3-deoxy-D-manno-octulosonic-acid transferase N-terminal" evidence="9">
    <location>
        <begin position="35"/>
        <end position="205"/>
    </location>
</feature>
<dbReference type="EMBL" id="QUNS01000001">
    <property type="protein sequence ID" value="REH56637.1"/>
    <property type="molecule type" value="Genomic_DNA"/>
</dbReference>
<dbReference type="Gene3D" id="3.40.50.2000">
    <property type="entry name" value="Glycogen Phosphorylase B"/>
    <property type="match status" value="1"/>
</dbReference>
<sequence length="412" mass="47624">MNFLYNISLFIASILLPLIALFNKKIKLFYEGRKETFTKLNNISKTDKVIWFHAASLGEFEQGRPIIEELKQDYKNHKILVTFFSPSGYEVRKNYPLADVICYLPLDTKSNVKKFIKQVHPEMAVMIKYEFWPNLLSELKKQEVPTILISGIFRKKQSFFKWYGGFMRKKLTAFNHFFVQNQTSKNLLNSIDFHNVTIAGDTRFDRVYDILQQNNSLDFISKFKNNQHTVIAGSTWKEDEELIIDYINNHATDDEKFIIAPHNIHQKQIKELQNSIHKKTVLFSEKDKKKLAGYQVFIIDTIGLLTKIYSYADVAYVGGGLATGLHNILEPATFGIPIIFGGVKYKKFQEATDLLKLGSVTIVTNRKELNSNFALLKNNDDLRAHMGNTNYTYIKNNIGATKTIMDYIKKLL</sequence>
<dbReference type="GO" id="GO:0009245">
    <property type="term" value="P:lipid A biosynthetic process"/>
    <property type="evidence" value="ECO:0007669"/>
    <property type="project" value="TreeGrafter"/>
</dbReference>
<evidence type="ECO:0000256" key="7">
    <source>
        <dbReference type="PIRSR" id="PIRSR639901-1"/>
    </source>
</evidence>
<gene>
    <name evidence="10" type="ORF">C7448_101679</name>
</gene>
<evidence type="ECO:0000256" key="1">
    <source>
        <dbReference type="ARBA" id="ARBA00004713"/>
    </source>
</evidence>
<proteinExistence type="inferred from homology"/>
<dbReference type="InterPro" id="IPR038107">
    <property type="entry name" value="Glycos_transf_N_sf"/>
</dbReference>
<name>A0A3E0IE02_9FLAO</name>
<dbReference type="InterPro" id="IPR039901">
    <property type="entry name" value="Kdotransferase"/>
</dbReference>
<comment type="function">
    <text evidence="8">Involved in lipopolysaccharide (LPS) biosynthesis. Catalyzes the transfer of 3-deoxy-D-manno-octulosonate (Kdo) residue(s) from CMP-Kdo to lipid IV(A), the tetraacyldisaccharide-1,4'-bisphosphate precursor of lipid A.</text>
</comment>
<dbReference type="UniPathway" id="UPA00958"/>
<evidence type="ECO:0000256" key="8">
    <source>
        <dbReference type="RuleBase" id="RU365103"/>
    </source>
</evidence>
<keyword evidence="8" id="KW-0472">Membrane</keyword>
<dbReference type="Proteomes" id="UP000256884">
    <property type="component" value="Unassembled WGS sequence"/>
</dbReference>
<dbReference type="Pfam" id="PF04413">
    <property type="entry name" value="Glycos_transf_N"/>
    <property type="match status" value="1"/>
</dbReference>
<dbReference type="Gene3D" id="3.40.50.11720">
    <property type="entry name" value="3-Deoxy-D-manno-octulosonic-acid transferase, N-terminal domain"/>
    <property type="match status" value="1"/>
</dbReference>
<dbReference type="GO" id="GO:0009244">
    <property type="term" value="P:lipopolysaccharide core region biosynthetic process"/>
    <property type="evidence" value="ECO:0007669"/>
    <property type="project" value="UniProtKB-UniRule"/>
</dbReference>
<evidence type="ECO:0000256" key="4">
    <source>
        <dbReference type="ARBA" id="ARBA00022679"/>
    </source>
</evidence>
<dbReference type="InterPro" id="IPR007507">
    <property type="entry name" value="Glycos_transf_N"/>
</dbReference>
<comment type="similarity">
    <text evidence="8">Belongs to the glycosyltransferase group 1 family.</text>
</comment>
<comment type="subcellular location">
    <subcellularLocation>
        <location evidence="8">Cell membrane</location>
    </subcellularLocation>
</comment>
<dbReference type="SUPFAM" id="SSF53756">
    <property type="entry name" value="UDP-Glycosyltransferase/glycogen phosphorylase"/>
    <property type="match status" value="1"/>
</dbReference>
<evidence type="ECO:0000256" key="6">
    <source>
        <dbReference type="ARBA" id="ARBA00049183"/>
    </source>
</evidence>
<comment type="pathway">
    <text evidence="1 8">Bacterial outer membrane biogenesis; LPS core biosynthesis.</text>
</comment>
<dbReference type="GO" id="GO:0005886">
    <property type="term" value="C:plasma membrane"/>
    <property type="evidence" value="ECO:0007669"/>
    <property type="project" value="UniProtKB-SubCell"/>
</dbReference>
<keyword evidence="8" id="KW-1133">Transmembrane helix</keyword>
<evidence type="ECO:0000256" key="2">
    <source>
        <dbReference type="ARBA" id="ARBA00012621"/>
    </source>
</evidence>
<dbReference type="AlphaFoldDB" id="A0A3E0IE02"/>
<dbReference type="GO" id="GO:0043842">
    <property type="term" value="F:Kdo transferase activity"/>
    <property type="evidence" value="ECO:0007669"/>
    <property type="project" value="UniProtKB-EC"/>
</dbReference>
<protein>
    <recommendedName>
        <fullName evidence="3 8">3-deoxy-D-manno-octulosonic acid transferase</fullName>
        <shortName evidence="8">Kdo transferase</shortName>
        <ecNumber evidence="2 8">2.4.99.12</ecNumber>
    </recommendedName>
    <alternativeName>
        <fullName evidence="5 8">Lipid IV(A) 3-deoxy-D-manno-octulosonic acid transferase</fullName>
    </alternativeName>
</protein>
<dbReference type="OrthoDB" id="9789797at2"/>
<keyword evidence="8" id="KW-0448">Lipopolysaccharide biosynthesis</keyword>
<accession>A0A3E0IE02</accession>
<dbReference type="PANTHER" id="PTHR42755">
    <property type="entry name" value="3-DEOXY-MANNO-OCTULOSONATE CYTIDYLYLTRANSFERASE"/>
    <property type="match status" value="1"/>
</dbReference>
<dbReference type="RefSeq" id="WP_115899926.1">
    <property type="nucleotide sequence ID" value="NZ_QUNS01000001.1"/>
</dbReference>
<reference evidence="10 11" key="1">
    <citation type="submission" date="2018-08" db="EMBL/GenBank/DDBJ databases">
        <title>Genomic Encyclopedia of Type Strains, Phase IV (KMG-IV): sequencing the most valuable type-strain genomes for metagenomic binning, comparative biology and taxonomic classification.</title>
        <authorList>
            <person name="Goeker M."/>
        </authorList>
    </citation>
    <scope>NUCLEOTIDE SEQUENCE [LARGE SCALE GENOMIC DNA]</scope>
    <source>
        <strain evidence="10 11">DSM 18841</strain>
    </source>
</reference>
<organism evidence="10 11">
    <name type="scientific">Tenacibaculum gallaicum</name>
    <dbReference type="NCBI Taxonomy" id="561505"/>
    <lineage>
        <taxon>Bacteria</taxon>
        <taxon>Pseudomonadati</taxon>
        <taxon>Bacteroidota</taxon>
        <taxon>Flavobacteriia</taxon>
        <taxon>Flavobacteriales</taxon>
        <taxon>Flavobacteriaceae</taxon>
        <taxon>Tenacibaculum</taxon>
    </lineage>
</organism>
<evidence type="ECO:0000313" key="11">
    <source>
        <dbReference type="Proteomes" id="UP000256884"/>
    </source>
</evidence>
<feature type="transmembrane region" description="Helical" evidence="8">
    <location>
        <begin position="6"/>
        <end position="23"/>
    </location>
</feature>
<comment type="catalytic activity">
    <reaction evidence="6 8">
        <text>lipid IVA (E. coli) + CMP-3-deoxy-beta-D-manno-octulosonate = alpha-Kdo-(2-&gt;6)-lipid IVA (E. coli) + CMP + H(+)</text>
        <dbReference type="Rhea" id="RHEA:28066"/>
        <dbReference type="ChEBI" id="CHEBI:15378"/>
        <dbReference type="ChEBI" id="CHEBI:58603"/>
        <dbReference type="ChEBI" id="CHEBI:60364"/>
        <dbReference type="ChEBI" id="CHEBI:60377"/>
        <dbReference type="ChEBI" id="CHEBI:85987"/>
        <dbReference type="EC" id="2.4.99.12"/>
    </reaction>
</comment>
<keyword evidence="4 8" id="KW-0808">Transferase</keyword>
<evidence type="ECO:0000256" key="5">
    <source>
        <dbReference type="ARBA" id="ARBA00031445"/>
    </source>
</evidence>